<dbReference type="RefSeq" id="XP_062631039.1">
    <property type="nucleotide sequence ID" value="XM_062775055.1"/>
</dbReference>
<organism evidence="1 2">
    <name type="scientific">Vanrija pseudolonga</name>
    <dbReference type="NCBI Taxonomy" id="143232"/>
    <lineage>
        <taxon>Eukaryota</taxon>
        <taxon>Fungi</taxon>
        <taxon>Dikarya</taxon>
        <taxon>Basidiomycota</taxon>
        <taxon>Agaricomycotina</taxon>
        <taxon>Tremellomycetes</taxon>
        <taxon>Trichosporonales</taxon>
        <taxon>Trichosporonaceae</taxon>
        <taxon>Vanrija</taxon>
    </lineage>
</organism>
<keyword evidence="2" id="KW-1185">Reference proteome</keyword>
<dbReference type="Proteomes" id="UP000827549">
    <property type="component" value="Chromosome 6"/>
</dbReference>
<evidence type="ECO:0000313" key="1">
    <source>
        <dbReference type="EMBL" id="WOO85013.1"/>
    </source>
</evidence>
<protein>
    <submittedName>
        <fullName evidence="1">Uncharacterized protein</fullName>
    </submittedName>
</protein>
<gene>
    <name evidence="1" type="ORF">LOC62_06G008518</name>
</gene>
<dbReference type="EMBL" id="CP086719">
    <property type="protein sequence ID" value="WOO85013.1"/>
    <property type="molecule type" value="Genomic_DNA"/>
</dbReference>
<dbReference type="AlphaFoldDB" id="A0AAF0YJZ8"/>
<name>A0AAF0YJZ8_9TREE</name>
<sequence>MLSFAPRAALRAPQVRSFTTSSPRQSLGFSGTLPLTGPLSTVVLYVRPPVVSAQTDGYRLPLDASGAASVFSTAYPPGEGGERRELRVPDFALTPDPVAAGVLAQLAHKLEKNVSAAAFKLSAFGKGGHVSQSVNKSQAPGYLGTLTVTLPSQFSGGSLVASDGADKAAFDFAEASQGKALAWAFHPKGAAYEVRPVDSGTLVSVSYEVFADK</sequence>
<accession>A0AAF0YJZ8</accession>
<proteinExistence type="predicted"/>
<dbReference type="GeneID" id="87811683"/>
<evidence type="ECO:0000313" key="2">
    <source>
        <dbReference type="Proteomes" id="UP000827549"/>
    </source>
</evidence>
<reference evidence="1" key="1">
    <citation type="submission" date="2023-10" db="EMBL/GenBank/DDBJ databases">
        <authorList>
            <person name="Noh H."/>
        </authorList>
    </citation>
    <scope>NUCLEOTIDE SEQUENCE</scope>
    <source>
        <strain evidence="1">DUCC4014</strain>
    </source>
</reference>